<dbReference type="Proteomes" id="UP001550628">
    <property type="component" value="Unassembled WGS sequence"/>
</dbReference>
<reference evidence="1 2" key="1">
    <citation type="submission" date="2024-06" db="EMBL/GenBank/DDBJ databases">
        <title>The Natural Products Discovery Center: Release of the First 8490 Sequenced Strains for Exploring Actinobacteria Biosynthetic Diversity.</title>
        <authorList>
            <person name="Kalkreuter E."/>
            <person name="Kautsar S.A."/>
            <person name="Yang D."/>
            <person name="Bader C.D."/>
            <person name="Teijaro C.N."/>
            <person name="Fluegel L."/>
            <person name="Davis C.M."/>
            <person name="Simpson J.R."/>
            <person name="Lauterbach L."/>
            <person name="Steele A.D."/>
            <person name="Gui C."/>
            <person name="Meng S."/>
            <person name="Li G."/>
            <person name="Viehrig K."/>
            <person name="Ye F."/>
            <person name="Su P."/>
            <person name="Kiefer A.F."/>
            <person name="Nichols A."/>
            <person name="Cepeda A.J."/>
            <person name="Yan W."/>
            <person name="Fan B."/>
            <person name="Jiang Y."/>
            <person name="Adhikari A."/>
            <person name="Zheng C.-J."/>
            <person name="Schuster L."/>
            <person name="Cowan T.M."/>
            <person name="Smanski M.J."/>
            <person name="Chevrette M.G."/>
            <person name="De Carvalho L.P.S."/>
            <person name="Shen B."/>
        </authorList>
    </citation>
    <scope>NUCLEOTIDE SEQUENCE [LARGE SCALE GENOMIC DNA]</scope>
    <source>
        <strain evidence="1 2">NPDC019708</strain>
    </source>
</reference>
<accession>A0ABV2WRK9</accession>
<name>A0ABV2WRK9_9NOCA</name>
<protein>
    <submittedName>
        <fullName evidence="1">Uncharacterized protein</fullName>
    </submittedName>
</protein>
<proteinExistence type="predicted"/>
<comment type="caution">
    <text evidence="1">The sequence shown here is derived from an EMBL/GenBank/DDBJ whole genome shotgun (WGS) entry which is preliminary data.</text>
</comment>
<evidence type="ECO:0000313" key="1">
    <source>
        <dbReference type="EMBL" id="MEU1953487.1"/>
    </source>
</evidence>
<evidence type="ECO:0000313" key="2">
    <source>
        <dbReference type="Proteomes" id="UP001550628"/>
    </source>
</evidence>
<dbReference type="EMBL" id="JBEYBF010000010">
    <property type="protein sequence ID" value="MEU1953487.1"/>
    <property type="molecule type" value="Genomic_DNA"/>
</dbReference>
<organism evidence="1 2">
    <name type="scientific">Nocardia rhamnosiphila</name>
    <dbReference type="NCBI Taxonomy" id="426716"/>
    <lineage>
        <taxon>Bacteria</taxon>
        <taxon>Bacillati</taxon>
        <taxon>Actinomycetota</taxon>
        <taxon>Actinomycetes</taxon>
        <taxon>Mycobacteriales</taxon>
        <taxon>Nocardiaceae</taxon>
        <taxon>Nocardia</taxon>
    </lineage>
</organism>
<dbReference type="RefSeq" id="WP_356957977.1">
    <property type="nucleotide sequence ID" value="NZ_JBEYBD010000011.1"/>
</dbReference>
<gene>
    <name evidence="1" type="ORF">ABZ510_16670</name>
</gene>
<sequence>MFGVIADHGPLATAAPVFRGFLANETDTFYDGIRDTCLSKTLLE</sequence>
<keyword evidence="2" id="KW-1185">Reference proteome</keyword>